<organism evidence="1 2">
    <name type="scientific">Tritrichomonas musculus</name>
    <dbReference type="NCBI Taxonomy" id="1915356"/>
    <lineage>
        <taxon>Eukaryota</taxon>
        <taxon>Metamonada</taxon>
        <taxon>Parabasalia</taxon>
        <taxon>Tritrichomonadida</taxon>
        <taxon>Tritrichomonadidae</taxon>
        <taxon>Tritrichomonas</taxon>
    </lineage>
</organism>
<protein>
    <recommendedName>
        <fullName evidence="3">Trafficking protein particle complex subunit 11 domain-containing protein</fullName>
    </recommendedName>
</protein>
<comment type="caution">
    <text evidence="1">The sequence shown here is derived from an EMBL/GenBank/DDBJ whole genome shotgun (WGS) entry which is preliminary data.</text>
</comment>
<gene>
    <name evidence="1" type="ORF">M9Y10_028526</name>
</gene>
<dbReference type="Proteomes" id="UP001470230">
    <property type="component" value="Unassembled WGS sequence"/>
</dbReference>
<dbReference type="EMBL" id="JAPFFF010000004">
    <property type="protein sequence ID" value="KAK8891318.1"/>
    <property type="molecule type" value="Genomic_DNA"/>
</dbReference>
<sequence>MNRGARKVNIAVDDKSKSWNNIKSSIFPEYFFHCTVDKQKGTEEGAKITMDLIENNQNLLAYNDVGGDPYLRPFLYLYVADVPSRGISEDMKDEISNWIEKNKMAMTTYLVILIQDDKAFSSKIVKGAEFAIDENIIIIRYNKNKPLQTNFVEEIRNATRDAIVKDFNAYNNEGKERIHHLASNPKSQMRLKVWRHLLLYSFGFCDTALEGFSKLYNKMITDQTFDCTLDDLLKIQIDIDQITDHPIVSDNTVYLILSFVLHGIFSVSYNRFRFENISTFFFKQYSLIRSKCITKEDNIKVNEWGEKSIDTILKLPQFISQTSISSHILFTKFLLLIKRTGDDVEKVYEKYRSLLRGFKNTIAAMDTLYVLYFQKSPKQSIDLGQFIGWNMASEATEILINNIINRGDSDLIVQLAKSLLSDRSLIKNKREIFEKIVELNKSHSLSSLFRASFSFESDAFLSEIPAGRPFIINVKFRGAKWLPENFDEAKLQLKITRQGKIDIFTSKSTSLNGNISFRVFFRSPGVRDFSEFSLKYGELVLKWPLSTVYQIRIGNHGNVPIHLDTPRIIVPSEPLKLMIRMDFSNTMVTNCNLQMNFEDNNSLIPQQEGDFTYIDTDEEKVKEEEEERKVTSKFSIDEDGNFTFKNENEDEEFSPSLKILTMPITFTVKSLTNKKSNLIINLKMDHHSVQDQFSILCNFPLKIQIRLKTEEVVHLTLTNVCDIPLTITSDDIGEAVVESDKIISVIHPTDQELFTVTVSGMLDEKITQSWNINDDILYPKIDLKILNHNHERFWIGSAINVQLTLPECKFKFIQNKNVVIVGLLYSDHFEGGTLNVKFIPVKVGVSETPNIEINDVLFTLHPRFIQVTSSSTLSLGPFVSNSNES</sequence>
<evidence type="ECO:0000313" key="1">
    <source>
        <dbReference type="EMBL" id="KAK8891318.1"/>
    </source>
</evidence>
<evidence type="ECO:0000313" key="2">
    <source>
        <dbReference type="Proteomes" id="UP001470230"/>
    </source>
</evidence>
<evidence type="ECO:0008006" key="3">
    <source>
        <dbReference type="Google" id="ProtNLM"/>
    </source>
</evidence>
<keyword evidence="2" id="KW-1185">Reference proteome</keyword>
<accession>A0ABR2KKJ0</accession>
<reference evidence="1 2" key="1">
    <citation type="submission" date="2024-04" db="EMBL/GenBank/DDBJ databases">
        <title>Tritrichomonas musculus Genome.</title>
        <authorList>
            <person name="Alves-Ferreira E."/>
            <person name="Grigg M."/>
            <person name="Lorenzi H."/>
            <person name="Galac M."/>
        </authorList>
    </citation>
    <scope>NUCLEOTIDE SEQUENCE [LARGE SCALE GENOMIC DNA]</scope>
    <source>
        <strain evidence="1 2">EAF2021</strain>
    </source>
</reference>
<name>A0ABR2KKJ0_9EUKA</name>
<proteinExistence type="predicted"/>